<dbReference type="GO" id="GO:2000910">
    <property type="term" value="P:negative regulation of sterol import"/>
    <property type="evidence" value="ECO:0007669"/>
    <property type="project" value="EnsemblFungi"/>
</dbReference>
<evidence type="ECO:0000256" key="10">
    <source>
        <dbReference type="ARBA" id="ARBA00022777"/>
    </source>
</evidence>
<dbReference type="SUPFAM" id="SSF56112">
    <property type="entry name" value="Protein kinase-like (PK-like)"/>
    <property type="match status" value="1"/>
</dbReference>
<dbReference type="FunFam" id="3.90.810.10:FF:000005">
    <property type="entry name" value="Non-specific serine/threonine protein kinase"/>
    <property type="match status" value="1"/>
</dbReference>
<evidence type="ECO:0000256" key="9">
    <source>
        <dbReference type="ARBA" id="ARBA00022741"/>
    </source>
</evidence>
<keyword evidence="7" id="KW-0723">Serine/threonine-protein kinase</keyword>
<sequence length="785" mass="86948">MAANNHLQQYPSDPYAQYGHTQMQPSGMRVPDIPPRIPKSSSLNNFQMAPGPPLSQTGGYDYDPDDQYMPSPPGRDSGSGSARGTPRQQRRKSPPQQSLQSRPSTQMTQSHSLNNVRAKSEKDSIDSATLVNSTYEPSASGQSASMRGRQSRLNRFMAGLMPSEKKIEISNPYNPVHLTHVGFNPETGEFTGLPREWKVLLEESGISRQEQQMHPQAVLDIIGFYSESRQSLGEKFMQTKAAREASRNQIPAGPPPAAGPKPSTPPFSPSGSPKLEPKAFPRPMQPSPATPHGATPFSVSHAPGAGSGPPGKRPPVPARPAHTMSQYSVDIKASSPLAQNVGPEDGGMKPQQPSTTVAQRAQQFEQLTGSGSKARKQEPVESAGVPSPVPPQPQRAVPAPPRREPETQQPPKPPRRDHERREPERRDPERRDPERRDPDRREPDRREPDRREPERREPETQQASSAPTSSSQPQPPAPSQRRQQKAVTTDDVIQRLQVICTDGDPTKNYKNLVKIGQGASGGVFTAHQVSSGHLVAIKQMNLDQQPKKDLIINEILVMKEMRHKNIVNYIDSYLWKGDLWVVMEYMEGGSLTDVVTSNYMTEGQIAAVCRETLEGLSHLHSRGVIHRDIKSDNILLSMTGEVKLTDFGFCAQLGERSNKRTTMVGTPYWMAPEVVTRKEYGPKVDIWSLGIMCIEMIEGEPPYLNENPLRALYLIATNGTPKVQNPESLSRDFRSFLKACLEMDADSRPTAEEALKHPFLSRAAPLRDLSPLIRVARENARKQKS</sequence>
<dbReference type="Pfam" id="PF00786">
    <property type="entry name" value="PBD"/>
    <property type="match status" value="1"/>
</dbReference>
<dbReference type="GO" id="GO:0043065">
    <property type="term" value="P:positive regulation of apoptotic process"/>
    <property type="evidence" value="ECO:0007669"/>
    <property type="project" value="EnsemblFungi"/>
</dbReference>
<dbReference type="STRING" id="1344416.A0A139A5Q9"/>
<dbReference type="InterPro" id="IPR000719">
    <property type="entry name" value="Prot_kinase_dom"/>
</dbReference>
<gene>
    <name evidence="19" type="ORF">M427DRAFT_59692</name>
</gene>
<evidence type="ECO:0000256" key="4">
    <source>
        <dbReference type="ARBA" id="ARBA00012513"/>
    </source>
</evidence>
<feature type="compositionally biased region" description="Low complexity" evidence="16">
    <location>
        <begin position="94"/>
        <end position="106"/>
    </location>
</feature>
<dbReference type="GO" id="GO:0001403">
    <property type="term" value="P:invasive growth in response to glucose limitation"/>
    <property type="evidence" value="ECO:0007669"/>
    <property type="project" value="EnsemblFungi"/>
</dbReference>
<dbReference type="GO" id="GO:0005886">
    <property type="term" value="C:plasma membrane"/>
    <property type="evidence" value="ECO:0007669"/>
    <property type="project" value="UniProtKB-ARBA"/>
</dbReference>
<dbReference type="FunFam" id="1.10.510.10:FF:000011">
    <property type="entry name" value="Non-specific serine/threonine protein kinase"/>
    <property type="match status" value="1"/>
</dbReference>
<dbReference type="GO" id="GO:0106310">
    <property type="term" value="F:protein serine kinase activity"/>
    <property type="evidence" value="ECO:0007669"/>
    <property type="project" value="RHEA"/>
</dbReference>
<dbReference type="GO" id="GO:0044025">
    <property type="term" value="F:histone H2BS14 kinase activity"/>
    <property type="evidence" value="ECO:0007669"/>
    <property type="project" value="EnsemblFungi"/>
</dbReference>
<dbReference type="OMA" id="KKGMFTF"/>
<dbReference type="GO" id="GO:0000122">
    <property type="term" value="P:negative regulation of transcription by RNA polymerase II"/>
    <property type="evidence" value="ECO:0007669"/>
    <property type="project" value="EnsemblFungi"/>
</dbReference>
<evidence type="ECO:0000256" key="7">
    <source>
        <dbReference type="ARBA" id="ARBA00022527"/>
    </source>
</evidence>
<keyword evidence="6" id="KW-0963">Cytoplasm</keyword>
<dbReference type="Gene3D" id="3.90.810.10">
    <property type="entry name" value="CRIB domain"/>
    <property type="match status" value="1"/>
</dbReference>
<feature type="domain" description="CRIB" evidence="18">
    <location>
        <begin position="169"/>
        <end position="182"/>
    </location>
</feature>
<keyword evidence="12" id="KW-0966">Cell projection</keyword>
<dbReference type="CDD" id="cd06614">
    <property type="entry name" value="STKc_PAK"/>
    <property type="match status" value="1"/>
</dbReference>
<dbReference type="FunFam" id="3.30.200.20:FF:000385">
    <property type="entry name" value="Non-specific serine/threonine protein kinase"/>
    <property type="match status" value="1"/>
</dbReference>
<dbReference type="GO" id="GO:0007121">
    <property type="term" value="P:bipolar cellular bud site selection"/>
    <property type="evidence" value="ECO:0007669"/>
    <property type="project" value="EnsemblFungi"/>
</dbReference>
<feature type="compositionally biased region" description="Polar residues" evidence="16">
    <location>
        <begin position="1"/>
        <end position="11"/>
    </location>
</feature>
<dbReference type="GO" id="GO:0034063">
    <property type="term" value="P:stress granule assembly"/>
    <property type="evidence" value="ECO:0007669"/>
    <property type="project" value="EnsemblFungi"/>
</dbReference>
<dbReference type="GO" id="GO:0043332">
    <property type="term" value="C:mating projection tip"/>
    <property type="evidence" value="ECO:0007669"/>
    <property type="project" value="EnsemblFungi"/>
</dbReference>
<keyword evidence="11 15" id="KW-0067">ATP-binding</keyword>
<dbReference type="GO" id="GO:0000131">
    <property type="term" value="C:incipient cellular bud site"/>
    <property type="evidence" value="ECO:0007669"/>
    <property type="project" value="EnsemblFungi"/>
</dbReference>
<comment type="catalytic activity">
    <reaction evidence="13">
        <text>L-threonyl-[protein] + ATP = O-phospho-L-threonyl-[protein] + ADP + H(+)</text>
        <dbReference type="Rhea" id="RHEA:46608"/>
        <dbReference type="Rhea" id="RHEA-COMP:11060"/>
        <dbReference type="Rhea" id="RHEA-COMP:11605"/>
        <dbReference type="ChEBI" id="CHEBI:15378"/>
        <dbReference type="ChEBI" id="CHEBI:30013"/>
        <dbReference type="ChEBI" id="CHEBI:30616"/>
        <dbReference type="ChEBI" id="CHEBI:61977"/>
        <dbReference type="ChEBI" id="CHEBI:456216"/>
        <dbReference type="EC" id="2.7.11.1"/>
    </reaction>
</comment>
<evidence type="ECO:0000256" key="6">
    <source>
        <dbReference type="ARBA" id="ARBA00022490"/>
    </source>
</evidence>
<dbReference type="GO" id="GO:0005829">
    <property type="term" value="C:cytosol"/>
    <property type="evidence" value="ECO:0007669"/>
    <property type="project" value="UniProtKB-ARBA"/>
</dbReference>
<feature type="compositionally biased region" description="Basic and acidic residues" evidence="16">
    <location>
        <begin position="414"/>
        <end position="459"/>
    </location>
</feature>
<keyword evidence="5" id="KW-0217">Developmental protein</keyword>
<evidence type="ECO:0000256" key="5">
    <source>
        <dbReference type="ARBA" id="ARBA00022473"/>
    </source>
</evidence>
<dbReference type="GO" id="GO:0001402">
    <property type="term" value="P:signal transduction involved in filamentous growth"/>
    <property type="evidence" value="ECO:0007669"/>
    <property type="project" value="EnsemblFungi"/>
</dbReference>
<organism evidence="19 20">
    <name type="scientific">Gonapodya prolifera (strain JEL478)</name>
    <name type="common">Monoblepharis prolifera</name>
    <dbReference type="NCBI Taxonomy" id="1344416"/>
    <lineage>
        <taxon>Eukaryota</taxon>
        <taxon>Fungi</taxon>
        <taxon>Fungi incertae sedis</taxon>
        <taxon>Chytridiomycota</taxon>
        <taxon>Chytridiomycota incertae sedis</taxon>
        <taxon>Monoblepharidomycetes</taxon>
        <taxon>Monoblepharidales</taxon>
        <taxon>Gonapodyaceae</taxon>
        <taxon>Gonapodya</taxon>
    </lineage>
</organism>
<dbReference type="GO" id="GO:0035376">
    <property type="term" value="P:sterol import"/>
    <property type="evidence" value="ECO:0007669"/>
    <property type="project" value="EnsemblFungi"/>
</dbReference>
<dbReference type="Pfam" id="PF00069">
    <property type="entry name" value="Pkinase"/>
    <property type="match status" value="1"/>
</dbReference>
<evidence type="ECO:0000256" key="15">
    <source>
        <dbReference type="PROSITE-ProRule" id="PRU10141"/>
    </source>
</evidence>
<evidence type="ECO:0000256" key="2">
    <source>
        <dbReference type="ARBA" id="ARBA00004496"/>
    </source>
</evidence>
<evidence type="ECO:0000313" key="20">
    <source>
        <dbReference type="Proteomes" id="UP000070544"/>
    </source>
</evidence>
<dbReference type="GO" id="GO:0000750">
    <property type="term" value="P:pheromone-dependent signal transduction involved in conjugation with cellular fusion"/>
    <property type="evidence" value="ECO:0007669"/>
    <property type="project" value="EnsemblFungi"/>
</dbReference>
<feature type="compositionally biased region" description="Polar residues" evidence="16">
    <location>
        <begin position="107"/>
        <end position="117"/>
    </location>
</feature>
<dbReference type="GO" id="GO:0007124">
    <property type="term" value="P:pseudohyphal growth"/>
    <property type="evidence" value="ECO:0007669"/>
    <property type="project" value="EnsemblFungi"/>
</dbReference>
<evidence type="ECO:0000256" key="11">
    <source>
        <dbReference type="ARBA" id="ARBA00022840"/>
    </source>
</evidence>
<evidence type="ECO:0000256" key="3">
    <source>
        <dbReference type="ARBA" id="ARBA00008874"/>
    </source>
</evidence>
<comment type="catalytic activity">
    <reaction evidence="14">
        <text>L-seryl-[protein] + ATP = O-phospho-L-seryl-[protein] + ADP + H(+)</text>
        <dbReference type="Rhea" id="RHEA:17989"/>
        <dbReference type="Rhea" id="RHEA-COMP:9863"/>
        <dbReference type="Rhea" id="RHEA-COMP:11604"/>
        <dbReference type="ChEBI" id="CHEBI:15378"/>
        <dbReference type="ChEBI" id="CHEBI:29999"/>
        <dbReference type="ChEBI" id="CHEBI:30616"/>
        <dbReference type="ChEBI" id="CHEBI:83421"/>
        <dbReference type="ChEBI" id="CHEBI:456216"/>
        <dbReference type="EC" id="2.7.11.1"/>
    </reaction>
</comment>
<dbReference type="PROSITE" id="PS50108">
    <property type="entry name" value="CRIB"/>
    <property type="match status" value="1"/>
</dbReference>
<evidence type="ECO:0000313" key="19">
    <source>
        <dbReference type="EMBL" id="KXS12162.1"/>
    </source>
</evidence>
<dbReference type="InterPro" id="IPR036936">
    <property type="entry name" value="CRIB_dom_sf"/>
</dbReference>
<dbReference type="InterPro" id="IPR011009">
    <property type="entry name" value="Kinase-like_dom_sf"/>
</dbReference>
<dbReference type="InterPro" id="IPR008271">
    <property type="entry name" value="Ser/Thr_kinase_AS"/>
</dbReference>
<feature type="compositionally biased region" description="Polar residues" evidence="16">
    <location>
        <begin position="126"/>
        <end position="145"/>
    </location>
</feature>
<dbReference type="InterPro" id="IPR000095">
    <property type="entry name" value="CRIB_dom"/>
</dbReference>
<dbReference type="InterPro" id="IPR051931">
    <property type="entry name" value="PAK3-like"/>
</dbReference>
<feature type="compositionally biased region" description="Polar residues" evidence="16">
    <location>
        <begin position="351"/>
        <end position="371"/>
    </location>
</feature>
<dbReference type="SMART" id="SM00285">
    <property type="entry name" value="PBD"/>
    <property type="match status" value="1"/>
</dbReference>
<protein>
    <recommendedName>
        <fullName evidence="4">non-specific serine/threonine protein kinase</fullName>
        <ecNumber evidence="4">2.7.11.1</ecNumber>
    </recommendedName>
</protein>
<evidence type="ECO:0000256" key="16">
    <source>
        <dbReference type="SAM" id="MobiDB-lite"/>
    </source>
</evidence>
<dbReference type="GO" id="GO:0070301">
    <property type="term" value="P:cellular response to hydrogen peroxide"/>
    <property type="evidence" value="ECO:0007669"/>
    <property type="project" value="EnsemblFungi"/>
</dbReference>
<dbReference type="EMBL" id="KQ965790">
    <property type="protein sequence ID" value="KXS12162.1"/>
    <property type="molecule type" value="Genomic_DNA"/>
</dbReference>
<feature type="compositionally biased region" description="Low complexity" evidence="16">
    <location>
        <begin position="74"/>
        <end position="87"/>
    </location>
</feature>
<keyword evidence="20" id="KW-1185">Reference proteome</keyword>
<feature type="region of interest" description="Disordered" evidence="16">
    <location>
        <begin position="1"/>
        <end position="149"/>
    </location>
</feature>
<dbReference type="Gene3D" id="1.10.510.10">
    <property type="entry name" value="Transferase(Phosphotransferase) domain 1"/>
    <property type="match status" value="1"/>
</dbReference>
<dbReference type="SMART" id="SM00220">
    <property type="entry name" value="S_TKc"/>
    <property type="match status" value="1"/>
</dbReference>
<reference evidence="19 20" key="1">
    <citation type="journal article" date="2015" name="Genome Biol. Evol.">
        <title>Phylogenomic analyses indicate that early fungi evolved digesting cell walls of algal ancestors of land plants.</title>
        <authorList>
            <person name="Chang Y."/>
            <person name="Wang S."/>
            <person name="Sekimoto S."/>
            <person name="Aerts A.L."/>
            <person name="Choi C."/>
            <person name="Clum A."/>
            <person name="LaButti K.M."/>
            <person name="Lindquist E.A."/>
            <person name="Yee Ngan C."/>
            <person name="Ohm R.A."/>
            <person name="Salamov A.A."/>
            <person name="Grigoriev I.V."/>
            <person name="Spatafora J.W."/>
            <person name="Berbee M.L."/>
        </authorList>
    </citation>
    <scope>NUCLEOTIDE SEQUENCE [LARGE SCALE GENOMIC DNA]</scope>
    <source>
        <strain evidence="19 20">JEL478</strain>
    </source>
</reference>
<dbReference type="AlphaFoldDB" id="A0A139A5Q9"/>
<dbReference type="GO" id="GO:0005524">
    <property type="term" value="F:ATP binding"/>
    <property type="evidence" value="ECO:0007669"/>
    <property type="project" value="UniProtKB-UniRule"/>
</dbReference>
<dbReference type="GO" id="GO:0005634">
    <property type="term" value="C:nucleus"/>
    <property type="evidence" value="ECO:0007669"/>
    <property type="project" value="EnsemblFungi"/>
</dbReference>
<dbReference type="InterPro" id="IPR033923">
    <property type="entry name" value="PAK_BD"/>
</dbReference>
<feature type="binding site" evidence="15">
    <location>
        <position position="538"/>
    </location>
    <ligand>
        <name>ATP</name>
        <dbReference type="ChEBI" id="CHEBI:30616"/>
    </ligand>
</feature>
<comment type="subcellular location">
    <subcellularLocation>
        <location evidence="1">Cell projection</location>
    </subcellularLocation>
    <subcellularLocation>
        <location evidence="2">Cytoplasm</location>
    </subcellularLocation>
</comment>
<dbReference type="GO" id="GO:0016477">
    <property type="term" value="P:cell migration"/>
    <property type="evidence" value="ECO:0007669"/>
    <property type="project" value="UniProtKB-ARBA"/>
</dbReference>
<keyword evidence="9 15" id="KW-0547">Nucleotide-binding</keyword>
<dbReference type="GO" id="GO:0010629">
    <property type="term" value="P:negative regulation of gene expression"/>
    <property type="evidence" value="ECO:0007669"/>
    <property type="project" value="EnsemblFungi"/>
</dbReference>
<dbReference type="OrthoDB" id="248923at2759"/>
<dbReference type="Gene3D" id="3.30.200.20">
    <property type="entry name" value="Phosphorylase Kinase, domain 1"/>
    <property type="match status" value="1"/>
</dbReference>
<dbReference type="PROSITE" id="PS00107">
    <property type="entry name" value="PROTEIN_KINASE_ATP"/>
    <property type="match status" value="1"/>
</dbReference>
<dbReference type="PROSITE" id="PS00108">
    <property type="entry name" value="PROTEIN_KINASE_ST"/>
    <property type="match status" value="1"/>
</dbReference>
<feature type="compositionally biased region" description="Low complexity" evidence="16">
    <location>
        <begin position="460"/>
        <end position="472"/>
    </location>
</feature>
<dbReference type="GO" id="GO:0008349">
    <property type="term" value="F:MAP kinase kinase kinase kinase activity"/>
    <property type="evidence" value="ECO:0007669"/>
    <property type="project" value="EnsemblFungi"/>
</dbReference>
<feature type="region of interest" description="Disordered" evidence="16">
    <location>
        <begin position="235"/>
        <end position="489"/>
    </location>
</feature>
<accession>A0A139A5Q9</accession>
<dbReference type="PANTHER" id="PTHR45832:SF22">
    <property type="entry name" value="SERINE_THREONINE-PROTEIN KINASE SAMKA-RELATED"/>
    <property type="match status" value="1"/>
</dbReference>
<comment type="similarity">
    <text evidence="3">Belongs to the protein kinase superfamily. STE Ser/Thr protein kinase family. STE20 subfamily.</text>
</comment>
<proteinExistence type="inferred from homology"/>
<evidence type="ECO:0000256" key="8">
    <source>
        <dbReference type="ARBA" id="ARBA00022679"/>
    </source>
</evidence>
<dbReference type="PANTHER" id="PTHR45832">
    <property type="entry name" value="SERINE/THREONINE-PROTEIN KINASE SAMKA-RELATED-RELATED"/>
    <property type="match status" value="1"/>
</dbReference>
<dbReference type="GO" id="GO:0007118">
    <property type="term" value="P:budding cell apical bud growth"/>
    <property type="evidence" value="ECO:0007669"/>
    <property type="project" value="EnsemblFungi"/>
</dbReference>
<evidence type="ECO:0000256" key="12">
    <source>
        <dbReference type="ARBA" id="ARBA00023273"/>
    </source>
</evidence>
<feature type="domain" description="Protein kinase" evidence="17">
    <location>
        <begin position="509"/>
        <end position="760"/>
    </location>
</feature>
<keyword evidence="10 19" id="KW-0418">Kinase</keyword>
<dbReference type="CDD" id="cd01093">
    <property type="entry name" value="CRIB_PAK_like"/>
    <property type="match status" value="1"/>
</dbReference>
<dbReference type="PROSITE" id="PS50011">
    <property type="entry name" value="PROTEIN_KINASE_DOM"/>
    <property type="match status" value="1"/>
</dbReference>
<evidence type="ECO:0000259" key="18">
    <source>
        <dbReference type="PROSITE" id="PS50108"/>
    </source>
</evidence>
<evidence type="ECO:0000259" key="17">
    <source>
        <dbReference type="PROSITE" id="PS50011"/>
    </source>
</evidence>
<evidence type="ECO:0000256" key="13">
    <source>
        <dbReference type="ARBA" id="ARBA00047899"/>
    </source>
</evidence>
<keyword evidence="8" id="KW-0808">Transferase</keyword>
<evidence type="ECO:0000256" key="14">
    <source>
        <dbReference type="ARBA" id="ARBA00048679"/>
    </source>
</evidence>
<dbReference type="InterPro" id="IPR017441">
    <property type="entry name" value="Protein_kinase_ATP_BS"/>
</dbReference>
<dbReference type="GO" id="GO:0000011">
    <property type="term" value="P:vacuole inheritance"/>
    <property type="evidence" value="ECO:0007669"/>
    <property type="project" value="EnsemblFungi"/>
</dbReference>
<dbReference type="GO" id="GO:0007232">
    <property type="term" value="P:osmosensory signaling pathway via Sho1 osmosensor"/>
    <property type="evidence" value="ECO:0007669"/>
    <property type="project" value="EnsemblFungi"/>
</dbReference>
<dbReference type="Proteomes" id="UP000070544">
    <property type="component" value="Unassembled WGS sequence"/>
</dbReference>
<feature type="compositionally biased region" description="Pro residues" evidence="16">
    <location>
        <begin position="252"/>
        <end position="268"/>
    </location>
</feature>
<evidence type="ECO:0000256" key="1">
    <source>
        <dbReference type="ARBA" id="ARBA00004316"/>
    </source>
</evidence>
<dbReference type="EC" id="2.7.11.1" evidence="4"/>
<dbReference type="GO" id="GO:0007096">
    <property type="term" value="P:regulation of exit from mitosis"/>
    <property type="evidence" value="ECO:0007669"/>
    <property type="project" value="EnsemblFungi"/>
</dbReference>
<dbReference type="GO" id="GO:0009791">
    <property type="term" value="P:post-embryonic development"/>
    <property type="evidence" value="ECO:0007669"/>
    <property type="project" value="UniProtKB-ARBA"/>
</dbReference>
<name>A0A139A5Q9_GONPJ</name>